<dbReference type="AlphaFoldDB" id="A0A834GA65"/>
<dbReference type="PROSITE" id="PS00141">
    <property type="entry name" value="ASP_PROTEASE"/>
    <property type="match status" value="1"/>
</dbReference>
<feature type="region of interest" description="Disordered" evidence="13">
    <location>
        <begin position="479"/>
        <end position="504"/>
    </location>
</feature>
<dbReference type="InterPro" id="IPR001461">
    <property type="entry name" value="Aspartic_peptidase_A1"/>
</dbReference>
<feature type="active site" evidence="11">
    <location>
        <position position="135"/>
    </location>
</feature>
<keyword evidence="10" id="KW-0449">Lipoprotein</keyword>
<keyword evidence="8" id="KW-0472">Membrane</keyword>
<evidence type="ECO:0000256" key="11">
    <source>
        <dbReference type="PIRSR" id="PIRSR601461-1"/>
    </source>
</evidence>
<dbReference type="Proteomes" id="UP000626092">
    <property type="component" value="Unassembled WGS sequence"/>
</dbReference>
<comment type="similarity">
    <text evidence="2 12">Belongs to the peptidase A1 family.</text>
</comment>
<feature type="compositionally biased region" description="Polar residues" evidence="13">
    <location>
        <begin position="489"/>
        <end position="504"/>
    </location>
</feature>
<evidence type="ECO:0000256" key="12">
    <source>
        <dbReference type="RuleBase" id="RU000454"/>
    </source>
</evidence>
<evidence type="ECO:0000256" key="4">
    <source>
        <dbReference type="ARBA" id="ARBA00022670"/>
    </source>
</evidence>
<dbReference type="EMBL" id="WJXA01000010">
    <property type="protein sequence ID" value="KAF7129694.1"/>
    <property type="molecule type" value="Genomic_DNA"/>
</dbReference>
<name>A0A834GA65_RHOSS</name>
<gene>
    <name evidence="15" type="ORF">RHSIM_Rhsim10G0206600</name>
</gene>
<dbReference type="Gene3D" id="2.40.70.10">
    <property type="entry name" value="Acid Proteases"/>
    <property type="match status" value="2"/>
</dbReference>
<accession>A0A834GA65</accession>
<dbReference type="GO" id="GO:0006508">
    <property type="term" value="P:proteolysis"/>
    <property type="evidence" value="ECO:0007669"/>
    <property type="project" value="UniProtKB-KW"/>
</dbReference>
<dbReference type="InterPro" id="IPR001969">
    <property type="entry name" value="Aspartic_peptidase_AS"/>
</dbReference>
<dbReference type="FunFam" id="2.40.70.10:FF:000014">
    <property type="entry name" value="Aspartyl protease family protein 1"/>
    <property type="match status" value="1"/>
</dbReference>
<keyword evidence="16" id="KW-1185">Reference proteome</keyword>
<evidence type="ECO:0000259" key="14">
    <source>
        <dbReference type="PROSITE" id="PS51767"/>
    </source>
</evidence>
<evidence type="ECO:0000256" key="13">
    <source>
        <dbReference type="SAM" id="MobiDB-lite"/>
    </source>
</evidence>
<dbReference type="PANTHER" id="PTHR13683:SF232">
    <property type="entry name" value="OS09G0542100 PROTEIN"/>
    <property type="match status" value="1"/>
</dbReference>
<comment type="subcellular location">
    <subcellularLocation>
        <location evidence="1">Cell membrane</location>
        <topology evidence="1">Lipid-anchor</topology>
    </subcellularLocation>
</comment>
<keyword evidence="3" id="KW-1003">Cell membrane</keyword>
<evidence type="ECO:0000313" key="16">
    <source>
        <dbReference type="Proteomes" id="UP000626092"/>
    </source>
</evidence>
<dbReference type="SUPFAM" id="SSF50630">
    <property type="entry name" value="Acid proteases"/>
    <property type="match status" value="1"/>
</dbReference>
<evidence type="ECO:0000256" key="5">
    <source>
        <dbReference type="ARBA" id="ARBA00022729"/>
    </source>
</evidence>
<dbReference type="PANTHER" id="PTHR13683">
    <property type="entry name" value="ASPARTYL PROTEASES"/>
    <property type="match status" value="1"/>
</dbReference>
<evidence type="ECO:0000256" key="9">
    <source>
        <dbReference type="ARBA" id="ARBA00023180"/>
    </source>
</evidence>
<sequence length="553" mass="61583">MITFNHTICNWNKKKMKSLYIFLIALFPIWVSHSCNASVFTLEMHHRFSEPVKIWWETTGNYFPAGNWPEKGSIEYYAQLAHHDRLQQGRRMSESDSSVTFSEGNSTFRISSLGFLHYATVTLGTPGMKFLVALDTGSDLFWVPCDCSKCASIEGKHYSSDFELSIYNPKESSTSKNVSCNNSLCAHPTRCLGTFNHCPYMVSYVSSETSTSGILVEDVLHLKTEGRDQEFVEAYITFGCGQIQTGSFLDVAAPNGLFGLGLDKISVPSILSSEGYTSDSFSMCFGQDGTGRISFGDKGSAEQEETPFNLDPLHQTYNITVSQARVGTTLIDLDLTALFDSGTSFTYLVDPAYSWFSESFHSQVKDRRRPPDPRIPFEYCYDMSPDANTSLIPTVSLTMKGGGQLAIYDPVIVISTQHELIYCLAFVKSAELNIIGQNFMTGYRIVFDKEKLILGWKKSNCYDVEDTDTILARSHNSTTAPPAVAAGLGNSQIPKPATNTRNNSHNSAASDLTYSFSFFFTVFSFVANIETSFCHTSFSYTYHKLVAYVVLKE</sequence>
<keyword evidence="4 12" id="KW-0645">Protease</keyword>
<evidence type="ECO:0000256" key="6">
    <source>
        <dbReference type="ARBA" id="ARBA00022750"/>
    </source>
</evidence>
<evidence type="ECO:0000256" key="10">
    <source>
        <dbReference type="ARBA" id="ARBA00023288"/>
    </source>
</evidence>
<evidence type="ECO:0000256" key="7">
    <source>
        <dbReference type="ARBA" id="ARBA00022801"/>
    </source>
</evidence>
<keyword evidence="6 12" id="KW-0064">Aspartyl protease</keyword>
<feature type="active site" evidence="11">
    <location>
        <position position="340"/>
    </location>
</feature>
<dbReference type="InterPro" id="IPR021109">
    <property type="entry name" value="Peptidase_aspartic_dom_sf"/>
</dbReference>
<dbReference type="GO" id="GO:0004190">
    <property type="term" value="F:aspartic-type endopeptidase activity"/>
    <property type="evidence" value="ECO:0007669"/>
    <property type="project" value="UniProtKB-KW"/>
</dbReference>
<keyword evidence="9" id="KW-0325">Glycoprotein</keyword>
<dbReference type="OrthoDB" id="2747330at2759"/>
<proteinExistence type="inferred from homology"/>
<reference evidence="15" key="1">
    <citation type="submission" date="2019-11" db="EMBL/GenBank/DDBJ databases">
        <authorList>
            <person name="Liu Y."/>
            <person name="Hou J."/>
            <person name="Li T.-Q."/>
            <person name="Guan C.-H."/>
            <person name="Wu X."/>
            <person name="Wu H.-Z."/>
            <person name="Ling F."/>
            <person name="Zhang R."/>
            <person name="Shi X.-G."/>
            <person name="Ren J.-P."/>
            <person name="Chen E.-F."/>
            <person name="Sun J.-M."/>
        </authorList>
    </citation>
    <scope>NUCLEOTIDE SEQUENCE</scope>
    <source>
        <strain evidence="15">Adult_tree_wgs_1</strain>
        <tissue evidence="15">Leaves</tissue>
    </source>
</reference>
<evidence type="ECO:0000256" key="8">
    <source>
        <dbReference type="ARBA" id="ARBA00023136"/>
    </source>
</evidence>
<feature type="domain" description="Peptidase A1" evidence="14">
    <location>
        <begin position="117"/>
        <end position="457"/>
    </location>
</feature>
<keyword evidence="7 12" id="KW-0378">Hydrolase</keyword>
<organism evidence="15 16">
    <name type="scientific">Rhododendron simsii</name>
    <name type="common">Sims's rhododendron</name>
    <dbReference type="NCBI Taxonomy" id="118357"/>
    <lineage>
        <taxon>Eukaryota</taxon>
        <taxon>Viridiplantae</taxon>
        <taxon>Streptophyta</taxon>
        <taxon>Embryophyta</taxon>
        <taxon>Tracheophyta</taxon>
        <taxon>Spermatophyta</taxon>
        <taxon>Magnoliopsida</taxon>
        <taxon>eudicotyledons</taxon>
        <taxon>Gunneridae</taxon>
        <taxon>Pentapetalae</taxon>
        <taxon>asterids</taxon>
        <taxon>Ericales</taxon>
        <taxon>Ericaceae</taxon>
        <taxon>Ericoideae</taxon>
        <taxon>Rhodoreae</taxon>
        <taxon>Rhododendron</taxon>
    </lineage>
</organism>
<dbReference type="FunFam" id="2.40.70.10:FF:000012">
    <property type="entry name" value="Aspartyl protease family protein 1"/>
    <property type="match status" value="1"/>
</dbReference>
<dbReference type="InterPro" id="IPR033121">
    <property type="entry name" value="PEPTIDASE_A1"/>
</dbReference>
<dbReference type="InterPro" id="IPR032799">
    <property type="entry name" value="TAXi_C"/>
</dbReference>
<evidence type="ECO:0000256" key="1">
    <source>
        <dbReference type="ARBA" id="ARBA00004193"/>
    </source>
</evidence>
<dbReference type="GO" id="GO:0005886">
    <property type="term" value="C:plasma membrane"/>
    <property type="evidence" value="ECO:0007669"/>
    <property type="project" value="UniProtKB-SubCell"/>
</dbReference>
<dbReference type="PROSITE" id="PS51767">
    <property type="entry name" value="PEPTIDASE_A1"/>
    <property type="match status" value="1"/>
</dbReference>
<protein>
    <recommendedName>
        <fullName evidence="14">Peptidase A1 domain-containing protein</fullName>
    </recommendedName>
</protein>
<dbReference type="Pfam" id="PF14541">
    <property type="entry name" value="TAXi_C"/>
    <property type="match status" value="1"/>
</dbReference>
<dbReference type="InterPro" id="IPR032861">
    <property type="entry name" value="TAXi_N"/>
</dbReference>
<evidence type="ECO:0000313" key="15">
    <source>
        <dbReference type="EMBL" id="KAF7129694.1"/>
    </source>
</evidence>
<evidence type="ECO:0000256" key="3">
    <source>
        <dbReference type="ARBA" id="ARBA00022475"/>
    </source>
</evidence>
<dbReference type="Pfam" id="PF14543">
    <property type="entry name" value="TAXi_N"/>
    <property type="match status" value="1"/>
</dbReference>
<comment type="caution">
    <text evidence="15">The sequence shown here is derived from an EMBL/GenBank/DDBJ whole genome shotgun (WGS) entry which is preliminary data.</text>
</comment>
<evidence type="ECO:0000256" key="2">
    <source>
        <dbReference type="ARBA" id="ARBA00007447"/>
    </source>
</evidence>
<keyword evidence="5" id="KW-0732">Signal</keyword>
<dbReference type="PRINTS" id="PR00792">
    <property type="entry name" value="PEPSIN"/>
</dbReference>